<dbReference type="OrthoDB" id="7554891at2759"/>
<evidence type="ECO:0000313" key="13">
    <source>
        <dbReference type="EMBL" id="EZA52456.1"/>
    </source>
</evidence>
<dbReference type="GO" id="GO:0006508">
    <property type="term" value="P:proteolysis"/>
    <property type="evidence" value="ECO:0007669"/>
    <property type="project" value="UniProtKB-KW"/>
</dbReference>
<keyword evidence="4" id="KW-0472">Membrane</keyword>
<keyword evidence="14" id="KW-1185">Reference proteome</keyword>
<comment type="cofactor">
    <cofactor evidence="1">
        <name>Zn(2+)</name>
        <dbReference type="ChEBI" id="CHEBI:29105"/>
    </cofactor>
</comment>
<reference evidence="13 14" key="1">
    <citation type="journal article" date="2014" name="Curr. Biol.">
        <title>The genome of the clonal raider ant Cerapachys biroi.</title>
        <authorList>
            <person name="Oxley P.R."/>
            <person name="Ji L."/>
            <person name="Fetter-Pruneda I."/>
            <person name="McKenzie S.K."/>
            <person name="Li C."/>
            <person name="Hu H."/>
            <person name="Zhang G."/>
            <person name="Kronauer D.J."/>
        </authorList>
    </citation>
    <scope>NUCLEOTIDE SEQUENCE [LARGE SCALE GENOMIC DNA]</scope>
</reference>
<evidence type="ECO:0000256" key="7">
    <source>
        <dbReference type="ARBA" id="ARBA00022801"/>
    </source>
</evidence>
<evidence type="ECO:0000256" key="4">
    <source>
        <dbReference type="ARBA" id="ARBA00022622"/>
    </source>
</evidence>
<evidence type="ECO:0000256" key="2">
    <source>
        <dbReference type="ARBA" id="ARBA00004609"/>
    </source>
</evidence>
<dbReference type="GO" id="GO:0008270">
    <property type="term" value="F:zinc ion binding"/>
    <property type="evidence" value="ECO:0007669"/>
    <property type="project" value="InterPro"/>
</dbReference>
<evidence type="ECO:0000256" key="10">
    <source>
        <dbReference type="ARBA" id="ARBA00023288"/>
    </source>
</evidence>
<dbReference type="GO" id="GO:0042277">
    <property type="term" value="F:peptide binding"/>
    <property type="evidence" value="ECO:0007669"/>
    <property type="project" value="TreeGrafter"/>
</dbReference>
<dbReference type="EMBL" id="KK107337">
    <property type="protein sequence ID" value="EZA52456.1"/>
    <property type="molecule type" value="Genomic_DNA"/>
</dbReference>
<dbReference type="AlphaFoldDB" id="A0A026W9W9"/>
<dbReference type="GO" id="GO:0098552">
    <property type="term" value="C:side of membrane"/>
    <property type="evidence" value="ECO:0007669"/>
    <property type="project" value="UniProtKB-KW"/>
</dbReference>
<proteinExistence type="inferred from homology"/>
<dbReference type="GO" id="GO:0005886">
    <property type="term" value="C:plasma membrane"/>
    <property type="evidence" value="ECO:0007669"/>
    <property type="project" value="UniProtKB-SubCell"/>
</dbReference>
<dbReference type="GO" id="GO:0005737">
    <property type="term" value="C:cytoplasm"/>
    <property type="evidence" value="ECO:0007669"/>
    <property type="project" value="TreeGrafter"/>
</dbReference>
<evidence type="ECO:0000256" key="3">
    <source>
        <dbReference type="ARBA" id="ARBA00010136"/>
    </source>
</evidence>
<dbReference type="GO" id="GO:0005615">
    <property type="term" value="C:extracellular space"/>
    <property type="evidence" value="ECO:0007669"/>
    <property type="project" value="TreeGrafter"/>
</dbReference>
<comment type="subcellular location">
    <subcellularLocation>
        <location evidence="2">Cell membrane</location>
        <topology evidence="2">Lipid-anchor</topology>
        <topology evidence="2">GPI-anchor</topology>
    </subcellularLocation>
</comment>
<dbReference type="PRINTS" id="PR00756">
    <property type="entry name" value="ALADIPTASE"/>
</dbReference>
<feature type="domain" description="Aminopeptidase N-like N-terminal" evidence="12">
    <location>
        <begin position="53"/>
        <end position="234"/>
    </location>
</feature>
<dbReference type="OMA" id="SEMEGTH"/>
<dbReference type="GO" id="GO:0070006">
    <property type="term" value="F:metalloaminopeptidase activity"/>
    <property type="evidence" value="ECO:0007669"/>
    <property type="project" value="TreeGrafter"/>
</dbReference>
<dbReference type="PANTHER" id="PTHR11533:SF294">
    <property type="entry name" value="THYROTROPIN-RELEASING HORMONE-DEGRADING ECTOENZYME"/>
    <property type="match status" value="1"/>
</dbReference>
<dbReference type="Gene3D" id="2.60.40.1730">
    <property type="entry name" value="tricorn interacting facor f3 domain"/>
    <property type="match status" value="1"/>
</dbReference>
<dbReference type="InterPro" id="IPR001930">
    <property type="entry name" value="Peptidase_M1"/>
</dbReference>
<dbReference type="Proteomes" id="UP000053097">
    <property type="component" value="Unassembled WGS sequence"/>
</dbReference>
<dbReference type="InterPro" id="IPR050344">
    <property type="entry name" value="Peptidase_M1_aminopeptidases"/>
</dbReference>
<evidence type="ECO:0000256" key="1">
    <source>
        <dbReference type="ARBA" id="ARBA00001947"/>
    </source>
</evidence>
<gene>
    <name evidence="13" type="ORF">X777_08531</name>
</gene>
<keyword evidence="9" id="KW-0482">Metalloprotease</keyword>
<dbReference type="Pfam" id="PF17900">
    <property type="entry name" value="Peptidase_M1_N"/>
    <property type="match status" value="1"/>
</dbReference>
<name>A0A026W9W9_OOCBI</name>
<keyword evidence="13" id="KW-0031">Aminopeptidase</keyword>
<evidence type="ECO:0000259" key="11">
    <source>
        <dbReference type="Pfam" id="PF01433"/>
    </source>
</evidence>
<dbReference type="GO" id="GO:0043171">
    <property type="term" value="P:peptide catabolic process"/>
    <property type="evidence" value="ECO:0007669"/>
    <property type="project" value="TreeGrafter"/>
</dbReference>
<dbReference type="InterPro" id="IPR045357">
    <property type="entry name" value="Aminopeptidase_N-like_N"/>
</dbReference>
<evidence type="ECO:0000256" key="8">
    <source>
        <dbReference type="ARBA" id="ARBA00022833"/>
    </source>
</evidence>
<dbReference type="SUPFAM" id="SSF63737">
    <property type="entry name" value="Leukotriene A4 hydrolase N-terminal domain"/>
    <property type="match status" value="1"/>
</dbReference>
<evidence type="ECO:0000256" key="6">
    <source>
        <dbReference type="ARBA" id="ARBA00022723"/>
    </source>
</evidence>
<dbReference type="Pfam" id="PF01433">
    <property type="entry name" value="Peptidase_M1"/>
    <property type="match status" value="1"/>
</dbReference>
<dbReference type="InterPro" id="IPR042097">
    <property type="entry name" value="Aminopeptidase_N-like_N_sf"/>
</dbReference>
<evidence type="ECO:0000259" key="12">
    <source>
        <dbReference type="Pfam" id="PF17900"/>
    </source>
</evidence>
<dbReference type="InterPro" id="IPR027268">
    <property type="entry name" value="Peptidase_M4/M1_CTD_sf"/>
</dbReference>
<evidence type="ECO:0000256" key="5">
    <source>
        <dbReference type="ARBA" id="ARBA00022670"/>
    </source>
</evidence>
<evidence type="ECO:0000313" key="14">
    <source>
        <dbReference type="Proteomes" id="UP000053097"/>
    </source>
</evidence>
<accession>A0A026W9W9</accession>
<organism evidence="13 14">
    <name type="scientific">Ooceraea biroi</name>
    <name type="common">Clonal raider ant</name>
    <name type="synonym">Cerapachys biroi</name>
    <dbReference type="NCBI Taxonomy" id="2015173"/>
    <lineage>
        <taxon>Eukaryota</taxon>
        <taxon>Metazoa</taxon>
        <taxon>Ecdysozoa</taxon>
        <taxon>Arthropoda</taxon>
        <taxon>Hexapoda</taxon>
        <taxon>Insecta</taxon>
        <taxon>Pterygota</taxon>
        <taxon>Neoptera</taxon>
        <taxon>Endopterygota</taxon>
        <taxon>Hymenoptera</taxon>
        <taxon>Apocrita</taxon>
        <taxon>Aculeata</taxon>
        <taxon>Formicoidea</taxon>
        <taxon>Formicidae</taxon>
        <taxon>Dorylinae</taxon>
        <taxon>Ooceraea</taxon>
    </lineage>
</organism>
<protein>
    <submittedName>
        <fullName evidence="13">Endoplasmic reticulum aminopeptidase</fullName>
    </submittedName>
</protein>
<keyword evidence="7" id="KW-0378">Hydrolase</keyword>
<sequence>MQIFEIKLGTLFHQLFLSGIMFTTVITWIQAEHQSTENNSYRELGYRLSKDVVPRHYNISITFSPLMSSFQAKCEIDIEILKAISNISLHKSQRRTSPYIYPNRLDENIVNLYFDQVPPGNYTLLIPYKKFIHYDREEEGYLKLLFEPDAYHRMRHGPMRNGQHRLLATNIQSIEARKWFPCWDEPELKATFQIRFKHEKKYKIWPSFSAESIVQDKQNWIWTNFNITYPISTYHVMFTLTDLELVQISTHTYVYKYEDRYEVENEHKYTSRPTSTEQYKISMFKIWSRLSAKFTNFSEIVADKILKSEWYKKLPIRSTSREIYSTSSTDLIAIPAMKEDVIGKWMLILYKESLVTYDEEIDSSAHKREVASTLARGMVYQAIDNAITLSEWSHLWFKKGLAPLLHVELLDEIFPKWRFLDLFVVQVQQDCLRLDTDFTMKPLSYEVRTPSEIKSLFSFPIYIKAPVILRMIQHSMGNEFQEMIKKQTDTLRSDKADSSARFDPRGNWELFRSHGNHAVRLTALSE</sequence>
<keyword evidence="4" id="KW-0325">Glycoprotein</keyword>
<keyword evidence="4" id="KW-0336">GPI-anchor</keyword>
<evidence type="ECO:0000256" key="9">
    <source>
        <dbReference type="ARBA" id="ARBA00023049"/>
    </source>
</evidence>
<keyword evidence="5" id="KW-0645">Protease</keyword>
<dbReference type="Gene3D" id="1.10.390.10">
    <property type="entry name" value="Neutral Protease Domain 2"/>
    <property type="match status" value="1"/>
</dbReference>
<keyword evidence="8" id="KW-0862">Zinc</keyword>
<dbReference type="InterPro" id="IPR014782">
    <property type="entry name" value="Peptidase_M1_dom"/>
</dbReference>
<comment type="similarity">
    <text evidence="3">Belongs to the peptidase M1 family.</text>
</comment>
<keyword evidence="10" id="KW-0449">Lipoprotein</keyword>
<dbReference type="PANTHER" id="PTHR11533">
    <property type="entry name" value="PROTEASE M1 ZINC METALLOPROTEASE"/>
    <property type="match status" value="1"/>
</dbReference>
<dbReference type="SUPFAM" id="SSF55486">
    <property type="entry name" value="Metalloproteases ('zincins'), catalytic domain"/>
    <property type="match status" value="1"/>
</dbReference>
<keyword evidence="6" id="KW-0479">Metal-binding</keyword>
<dbReference type="STRING" id="2015173.A0A026W9W9"/>
<feature type="domain" description="Peptidase M1 membrane alanine aminopeptidase" evidence="11">
    <location>
        <begin position="324"/>
        <end position="486"/>
    </location>
</feature>